<feature type="region of interest" description="Disordered" evidence="2">
    <location>
        <begin position="1139"/>
        <end position="1160"/>
    </location>
</feature>
<dbReference type="InterPro" id="IPR008334">
    <property type="entry name" value="5'-Nucleotdase_C"/>
</dbReference>
<evidence type="ECO:0000259" key="4">
    <source>
        <dbReference type="SMART" id="SM00645"/>
    </source>
</evidence>
<dbReference type="InterPro" id="IPR000668">
    <property type="entry name" value="Peptidase_C1A_C"/>
</dbReference>
<comment type="caution">
    <text evidence="5">The sequence shown here is derived from an EMBL/GenBank/DDBJ whole genome shotgun (WGS) entry which is preliminary data.</text>
</comment>
<dbReference type="InterPro" id="IPR036907">
    <property type="entry name" value="5'-Nucleotdase_C_sf"/>
</dbReference>
<keyword evidence="3" id="KW-0812">Transmembrane</keyword>
<evidence type="ECO:0000256" key="2">
    <source>
        <dbReference type="SAM" id="MobiDB-lite"/>
    </source>
</evidence>
<evidence type="ECO:0000313" key="6">
    <source>
        <dbReference type="Proteomes" id="UP000285258"/>
    </source>
</evidence>
<proteinExistence type="predicted"/>
<dbReference type="GO" id="GO:0009166">
    <property type="term" value="P:nucleotide catabolic process"/>
    <property type="evidence" value="ECO:0007669"/>
    <property type="project" value="InterPro"/>
</dbReference>
<dbReference type="InterPro" id="IPR006179">
    <property type="entry name" value="5_nucleotidase/apyrase"/>
</dbReference>
<dbReference type="Gene3D" id="3.90.780.10">
    <property type="entry name" value="5'-Nucleotidase, C-terminal domain"/>
    <property type="match status" value="1"/>
</dbReference>
<sequence length="1206" mass="128554">MPRARRRKRSRPHASRTASPTFLKAGLPCRIGATLSLREGMPMITPPKSLLARLGRIGRAALALAFACALMPLIAHAEPAASAKHPAGSVVQTERGPAFVPFDGATYNPNAGVATFAALPERFDLRNVNGASLVTSVKDQGVYSDCWAFGTLSSLESNLLKTGKAANVDLSERHLAWFAYNGADDSDDASLWAAGDSFVTGNGNDAYTQSGTRDKAAATLMRGYGAVDEAAAPHQAEAGMGGVDDGLRTRSDVRAQNVNYLPEVNVFAYNEADDRYDYTRDASAVDAVKATLMERGAVDAAYRSSGQGDESSLHWNHEESAYYCAYEYDPYETAAQVSNHQVAIVGWDDSFEKEKFPTSYAPFPSYPSFILSQDPPEGDGAWIVKNSWGEDWGDGGYFYLSYYDTTLCDFTSYVAEDATYAAESTEHVYDGIYQYDGAGMGDGWWYSSTPMQFANVFEARGFETVSAVSALVNEAGSTIDLAVYKNPSTIVSETGRLDPASGELMWSTFQTLDYAGYRTFELGDAAFEVEPGDTFSVVSSIRFSDGAYQISAECDDGSYEVAKTECAPGQSYYTDEPTGIDNWFDLALDDMGGEGASDDFWFNNATLKAYTVQTPERAFAILHTNDVHCGVDETFDKEGNATSIGYAGLSTIKKEAEAAFGAGNVALVDAGDAVQGKPIGTLSEGSYLVDIMNQVGYDVAVPGNHEFDYGMDRLRYLVNRSNAAYTSCNFDNLSAGKTEFAPYVMEAYGPTKVAYVGITTPETLTASNPAHFKDADGNLAYGFCQDETGQELYDRVQQTVDDARAAGADYVVALAHLGERGVAAQWRASTVIANTSGIDVVIDGHSHEQYERRVANEDGEEVVLAQTGTQLQTCGKIVIDPATDTISAELAKPPVTQDAGTAAFIKGIEDELGKTLDAVVARSEVKLRAYEDDGFTWAVRTRETNLGDLVADAFRAELGADIGLANGGGIRSDVAPGEVTYGDAIAVLPFANALCMVEATGQAIVDALEMGVRNLPEPSGSFLQTSGLSFEVRTDVPSPVKLDAEGAFAGADGPRRVQNVRVNGQPIDLGATYTVASITYLLRDGGDGFSMFEDANVLVAEQGLDYEALISFIQNDLGGVVAADSAYANENGAGRITVKGGADPAPLPAPKPGDAQKLAPTGDAAATTAVLCAAALSALACVCGSGLAARRRERVENPARLRENLR</sequence>
<evidence type="ECO:0000256" key="3">
    <source>
        <dbReference type="SAM" id="Phobius"/>
    </source>
</evidence>
<dbReference type="SUPFAM" id="SSF56300">
    <property type="entry name" value="Metallo-dependent phosphatases"/>
    <property type="match status" value="1"/>
</dbReference>
<dbReference type="Proteomes" id="UP000285258">
    <property type="component" value="Unassembled WGS sequence"/>
</dbReference>
<evidence type="ECO:0000313" key="5">
    <source>
        <dbReference type="EMBL" id="ROT91066.1"/>
    </source>
</evidence>
<dbReference type="InterPro" id="IPR004843">
    <property type="entry name" value="Calcineurin-like_PHP"/>
</dbReference>
<feature type="domain" description="Peptidase C1A papain C-terminal" evidence="4">
    <location>
        <begin position="119"/>
        <end position="418"/>
    </location>
</feature>
<dbReference type="SUPFAM" id="SSF54001">
    <property type="entry name" value="Cysteine proteinases"/>
    <property type="match status" value="1"/>
</dbReference>
<dbReference type="Pfam" id="PF02872">
    <property type="entry name" value="5_nucleotid_C"/>
    <property type="match status" value="1"/>
</dbReference>
<feature type="transmembrane region" description="Helical" evidence="3">
    <location>
        <begin position="1164"/>
        <end position="1189"/>
    </location>
</feature>
<evidence type="ECO:0000256" key="1">
    <source>
        <dbReference type="ARBA" id="ARBA00022729"/>
    </source>
</evidence>
<dbReference type="PANTHER" id="PTHR11575:SF24">
    <property type="entry name" value="5'-NUCLEOTIDASE"/>
    <property type="match status" value="1"/>
</dbReference>
<dbReference type="SUPFAM" id="SSF55816">
    <property type="entry name" value="5'-nucleotidase (syn. UDP-sugar hydrolase), C-terminal domain"/>
    <property type="match status" value="1"/>
</dbReference>
<dbReference type="InterPro" id="IPR038765">
    <property type="entry name" value="Papain-like_cys_pep_sf"/>
</dbReference>
<dbReference type="Pfam" id="PF00149">
    <property type="entry name" value="Metallophos"/>
    <property type="match status" value="1"/>
</dbReference>
<dbReference type="EMBL" id="QIBW01000003">
    <property type="protein sequence ID" value="ROT91066.1"/>
    <property type="molecule type" value="Genomic_DNA"/>
</dbReference>
<dbReference type="CDD" id="cd02619">
    <property type="entry name" value="Peptidase_C1"/>
    <property type="match status" value="1"/>
</dbReference>
<dbReference type="PANTHER" id="PTHR11575">
    <property type="entry name" value="5'-NUCLEOTIDASE-RELATED"/>
    <property type="match status" value="1"/>
</dbReference>
<accession>A0A423UM37</accession>
<dbReference type="PRINTS" id="PR01607">
    <property type="entry name" value="APYRASEFAMLY"/>
</dbReference>
<dbReference type="InterPro" id="IPR040528">
    <property type="entry name" value="Lectin-like"/>
</dbReference>
<organism evidence="5 6">
    <name type="scientific">Gordonibacter urolithinfaciens</name>
    <dbReference type="NCBI Taxonomy" id="1335613"/>
    <lineage>
        <taxon>Bacteria</taxon>
        <taxon>Bacillati</taxon>
        <taxon>Actinomycetota</taxon>
        <taxon>Coriobacteriia</taxon>
        <taxon>Eggerthellales</taxon>
        <taxon>Eggerthellaceae</taxon>
        <taxon>Gordonibacter</taxon>
    </lineage>
</organism>
<keyword evidence="1" id="KW-0732">Signal</keyword>
<dbReference type="AlphaFoldDB" id="A0A423UM37"/>
<dbReference type="Gene3D" id="3.60.21.10">
    <property type="match status" value="1"/>
</dbReference>
<dbReference type="GO" id="GO:0006508">
    <property type="term" value="P:proteolysis"/>
    <property type="evidence" value="ECO:0007669"/>
    <property type="project" value="InterPro"/>
</dbReference>
<dbReference type="SMART" id="SM00645">
    <property type="entry name" value="Pept_C1"/>
    <property type="match status" value="1"/>
</dbReference>
<keyword evidence="3" id="KW-1133">Transmembrane helix</keyword>
<dbReference type="Gene3D" id="3.90.70.10">
    <property type="entry name" value="Cysteine proteinases"/>
    <property type="match status" value="1"/>
</dbReference>
<gene>
    <name evidence="5" type="ORF">DMP12_03415</name>
</gene>
<dbReference type="GO" id="GO:0008234">
    <property type="term" value="F:cysteine-type peptidase activity"/>
    <property type="evidence" value="ECO:0007669"/>
    <property type="project" value="InterPro"/>
</dbReference>
<dbReference type="InterPro" id="IPR029052">
    <property type="entry name" value="Metallo-depent_PP-like"/>
</dbReference>
<reference evidence="6" key="1">
    <citation type="submission" date="2018-05" db="EMBL/GenBank/DDBJ databases">
        <title>Genome Sequencing of selected type strains of the family Eggerthellaceae.</title>
        <authorList>
            <person name="Danylec N."/>
            <person name="Stoll D.A."/>
            <person name="Doetsch A."/>
            <person name="Huch M."/>
        </authorList>
    </citation>
    <scope>NUCLEOTIDE SEQUENCE [LARGE SCALE GENOMIC DNA]</scope>
    <source>
        <strain evidence="6">DSM 27213</strain>
    </source>
</reference>
<dbReference type="Pfam" id="PF00112">
    <property type="entry name" value="Peptidase_C1"/>
    <property type="match status" value="1"/>
</dbReference>
<dbReference type="Pfam" id="PF18560">
    <property type="entry name" value="Lectin_like"/>
    <property type="match status" value="1"/>
</dbReference>
<keyword evidence="3" id="KW-0472">Membrane</keyword>
<protein>
    <recommendedName>
        <fullName evidence="4">Peptidase C1A papain C-terminal domain-containing protein</fullName>
    </recommendedName>
</protein>
<name>A0A423UM37_9ACTN</name>